<dbReference type="PROSITE" id="PS51257">
    <property type="entry name" value="PROKAR_LIPOPROTEIN"/>
    <property type="match status" value="1"/>
</dbReference>
<evidence type="ECO:0000256" key="1">
    <source>
        <dbReference type="SAM" id="MobiDB-lite"/>
    </source>
</evidence>
<dbReference type="Proteomes" id="UP001228636">
    <property type="component" value="Unassembled WGS sequence"/>
</dbReference>
<feature type="signal peptide" evidence="2">
    <location>
        <begin position="1"/>
        <end position="18"/>
    </location>
</feature>
<feature type="compositionally biased region" description="Polar residues" evidence="1">
    <location>
        <begin position="458"/>
        <end position="471"/>
    </location>
</feature>
<evidence type="ECO:0000313" key="4">
    <source>
        <dbReference type="EMBL" id="MDN3619166.1"/>
    </source>
</evidence>
<gene>
    <name evidence="4" type="primary">gldJ</name>
    <name evidence="4" type="ORF">QWY81_06820</name>
</gene>
<organism evidence="4 5">
    <name type="scientific">Polaribacter sejongensis</name>
    <dbReference type="NCBI Taxonomy" id="985043"/>
    <lineage>
        <taxon>Bacteria</taxon>
        <taxon>Pseudomonadati</taxon>
        <taxon>Bacteroidota</taxon>
        <taxon>Flavobacteriia</taxon>
        <taxon>Flavobacteriales</taxon>
        <taxon>Flavobacteriaceae</taxon>
    </lineage>
</organism>
<keyword evidence="4" id="KW-0449">Lipoprotein</keyword>
<proteinExistence type="predicted"/>
<reference evidence="4 5" key="1">
    <citation type="journal article" date="2014" name="Int. J. Syst. Evol. Microbiol.">
        <title>Complete genome sequence of Corynebacterium casei LMG S-19264T (=DSM 44701T), isolated from a smear-ripened cheese.</title>
        <authorList>
            <consortium name="US DOE Joint Genome Institute (JGI-PGF)"/>
            <person name="Walter F."/>
            <person name="Albersmeier A."/>
            <person name="Kalinowski J."/>
            <person name="Ruckert C."/>
        </authorList>
    </citation>
    <scope>NUCLEOTIDE SEQUENCE [LARGE SCALE GENOMIC DNA]</scope>
    <source>
        <strain evidence="4 5">CECT 8670</strain>
    </source>
</reference>
<protein>
    <submittedName>
        <fullName evidence="4">Gliding motility lipoprotein GldJ</fullName>
    </submittedName>
</protein>
<dbReference type="Pfam" id="PF03781">
    <property type="entry name" value="FGE-sulfatase"/>
    <property type="match status" value="1"/>
</dbReference>
<dbReference type="NCBIfam" id="TIGR03524">
    <property type="entry name" value="GldJ"/>
    <property type="match status" value="1"/>
</dbReference>
<dbReference type="PANTHER" id="PTHR23150">
    <property type="entry name" value="SULFATASE MODIFYING FACTOR 1, 2"/>
    <property type="match status" value="1"/>
</dbReference>
<dbReference type="SUPFAM" id="SSF56436">
    <property type="entry name" value="C-type lectin-like"/>
    <property type="match status" value="1"/>
</dbReference>
<feature type="compositionally biased region" description="Basic and acidic residues" evidence="1">
    <location>
        <begin position="472"/>
        <end position="482"/>
    </location>
</feature>
<dbReference type="RefSeq" id="WP_261973955.1">
    <property type="nucleotide sequence ID" value="NZ_CP103460.1"/>
</dbReference>
<dbReference type="InterPro" id="IPR005532">
    <property type="entry name" value="SUMF_dom"/>
</dbReference>
<dbReference type="InterPro" id="IPR042095">
    <property type="entry name" value="SUMF_sf"/>
</dbReference>
<keyword evidence="2" id="KW-0732">Signal</keyword>
<dbReference type="PANTHER" id="PTHR23150:SF19">
    <property type="entry name" value="FORMYLGLYCINE-GENERATING ENZYME"/>
    <property type="match status" value="1"/>
</dbReference>
<dbReference type="GO" id="GO:0120147">
    <property type="term" value="F:formylglycine-generating oxidase activity"/>
    <property type="evidence" value="ECO:0007669"/>
    <property type="project" value="TreeGrafter"/>
</dbReference>
<dbReference type="AlphaFoldDB" id="A0AAJ1VG30"/>
<comment type="caution">
    <text evidence="4">The sequence shown here is derived from an EMBL/GenBank/DDBJ whole genome shotgun (WGS) entry which is preliminary data.</text>
</comment>
<accession>A0AAJ1VG30</accession>
<dbReference type="InterPro" id="IPR016187">
    <property type="entry name" value="CTDL_fold"/>
</dbReference>
<name>A0AAJ1VG30_9FLAO</name>
<dbReference type="InterPro" id="IPR019865">
    <property type="entry name" value="Glid_motil-assoc_lipo_GldJ"/>
</dbReference>
<sequence>MRNVLKISLVVLSALTLASCSKSTSGKSTLTGLPFNSSKYGNYIRGSETAGQEIPLGMVAIEGGSFTMGQVQDDVMFDWNTTPKKMHIRSFYMDETEVTNSEYFLYVQNTKDVFPPSEEKYKHIYNSVLPDTLVWRKSLGNTDILSENYLRHPAYSDYPVVGVSWLQANQYCKWRTNAVNLKKLIDKGYVKNIFENDSIRNFFDTDVFLADSDNLFDGDSTIYRRGIRTGGSAKGGRDAFQGRKITQADGVLSQKYRLPTEAEWEFAAKANIENREYNNIRGRKKYAWDGKYSRETSKRHKGDQMANFKQGKGNYSGLSGWSSDGSDIPIKVKSYPPNAFGLYDMSGNVAEWVADVYRPIIDSEANDFNYFRGNIFTKKMIDKDGKVVIVNSNSTAEVEYDTLPNGIITPKQLPGTIKYIPITKNDATLRRNFSVSDNTDIGDGDLNSSRFYEDEQDQFGSKPSMYNSPKNPTKEIDPETGREISVNDDQKRTTLISNRTRVYKGGAWSDREYWLDPAQRRYLPEYMATNFIGFRCVTDKVGPMSSSNNKKARNSAR</sequence>
<dbReference type="Gene3D" id="3.90.1580.10">
    <property type="entry name" value="paralog of FGE (formylglycine-generating enzyme)"/>
    <property type="match status" value="2"/>
</dbReference>
<feature type="chain" id="PRO_5042606685" evidence="2">
    <location>
        <begin position="19"/>
        <end position="557"/>
    </location>
</feature>
<dbReference type="EMBL" id="JAUFQH010000005">
    <property type="protein sequence ID" value="MDN3619166.1"/>
    <property type="molecule type" value="Genomic_DNA"/>
</dbReference>
<evidence type="ECO:0000256" key="2">
    <source>
        <dbReference type="SAM" id="SignalP"/>
    </source>
</evidence>
<evidence type="ECO:0000259" key="3">
    <source>
        <dbReference type="Pfam" id="PF03781"/>
    </source>
</evidence>
<dbReference type="InterPro" id="IPR051043">
    <property type="entry name" value="Sulfatase_Mod_Factor_Kinase"/>
</dbReference>
<feature type="region of interest" description="Disordered" evidence="1">
    <location>
        <begin position="457"/>
        <end position="485"/>
    </location>
</feature>
<evidence type="ECO:0000313" key="5">
    <source>
        <dbReference type="Proteomes" id="UP001228636"/>
    </source>
</evidence>
<feature type="domain" description="Sulfatase-modifying factor enzyme-like" evidence="3">
    <location>
        <begin position="57"/>
        <end position="363"/>
    </location>
</feature>